<dbReference type="SUPFAM" id="SSF51735">
    <property type="entry name" value="NAD(P)-binding Rossmann-fold domains"/>
    <property type="match status" value="1"/>
</dbReference>
<dbReference type="RefSeq" id="WP_344507282.1">
    <property type="nucleotide sequence ID" value="NZ_BAAAQD010000017.1"/>
</dbReference>
<keyword evidence="2" id="KW-1185">Reference proteome</keyword>
<name>A0ABN2BK38_9ACTN</name>
<comment type="caution">
    <text evidence="1">The sequence shown here is derived from an EMBL/GenBank/DDBJ whole genome shotgun (WGS) entry which is preliminary data.</text>
</comment>
<dbReference type="PIRSF" id="PIRSF001439">
    <property type="entry name" value="CryM"/>
    <property type="match status" value="1"/>
</dbReference>
<dbReference type="PANTHER" id="PTHR13812:SF19">
    <property type="entry name" value="KETIMINE REDUCTASE MU-CRYSTALLIN"/>
    <property type="match status" value="1"/>
</dbReference>
<dbReference type="Gene3D" id="3.30.1780.10">
    <property type="entry name" value="ornithine cyclodeaminase, domain 1"/>
    <property type="match status" value="1"/>
</dbReference>
<evidence type="ECO:0000313" key="2">
    <source>
        <dbReference type="Proteomes" id="UP001501470"/>
    </source>
</evidence>
<gene>
    <name evidence="1" type="ORF">GCM10009827_072740</name>
</gene>
<dbReference type="InterPro" id="IPR023401">
    <property type="entry name" value="ODC_N"/>
</dbReference>
<dbReference type="PANTHER" id="PTHR13812">
    <property type="entry name" value="KETIMINE REDUCTASE MU-CRYSTALLIN"/>
    <property type="match status" value="1"/>
</dbReference>
<sequence length="357" mass="37616">MRPDEILIIDRDTVERCLAKQDPVALVESMLHHHAAGGTVLPAEGYLAWRNGVGAYTRAIAMLGGSDTSSGRTYGMKLINASVSNPGLGIERAGGFTVLFDPETARPTALVEAGFISAERTAAYTMSTLRVLGPAGFDEVSIVGCGTIARAHVRLLHRYFGAVRRIHVHDIDPERARRFASDVTGRFPEYTVDIHPDVHSCVSASQVLVTLTVSDEPYIEAGSLRPGTFVAHVSLDDLRPEVFEHAQAVYVDDLGLVCDNPRRILGALIRDGRVAVPGTSDAPGSGPGRAITGAYGDVLRGALPAVRPDDGFVVSNPFGMAVADVVMGRAVADLARAEGLGVMVDLLGAATRAGGAA</sequence>
<proteinExistence type="predicted"/>
<dbReference type="Proteomes" id="UP001501470">
    <property type="component" value="Unassembled WGS sequence"/>
</dbReference>
<evidence type="ECO:0000313" key="1">
    <source>
        <dbReference type="EMBL" id="GAA1542636.1"/>
    </source>
</evidence>
<dbReference type="EMBL" id="BAAAQD010000017">
    <property type="protein sequence ID" value="GAA1542636.1"/>
    <property type="molecule type" value="Genomic_DNA"/>
</dbReference>
<protein>
    <submittedName>
        <fullName evidence="1">Ornithine cyclodeaminase family protein</fullName>
    </submittedName>
</protein>
<dbReference type="Gene3D" id="3.40.50.720">
    <property type="entry name" value="NAD(P)-binding Rossmann-like Domain"/>
    <property type="match status" value="1"/>
</dbReference>
<dbReference type="InterPro" id="IPR003462">
    <property type="entry name" value="ODC_Mu_crystall"/>
</dbReference>
<organism evidence="1 2">
    <name type="scientific">Dactylosporangium maewongense</name>
    <dbReference type="NCBI Taxonomy" id="634393"/>
    <lineage>
        <taxon>Bacteria</taxon>
        <taxon>Bacillati</taxon>
        <taxon>Actinomycetota</taxon>
        <taxon>Actinomycetes</taxon>
        <taxon>Micromonosporales</taxon>
        <taxon>Micromonosporaceae</taxon>
        <taxon>Dactylosporangium</taxon>
    </lineage>
</organism>
<reference evidence="1 2" key="1">
    <citation type="journal article" date="2019" name="Int. J. Syst. Evol. Microbiol.">
        <title>The Global Catalogue of Microorganisms (GCM) 10K type strain sequencing project: providing services to taxonomists for standard genome sequencing and annotation.</title>
        <authorList>
            <consortium name="The Broad Institute Genomics Platform"/>
            <consortium name="The Broad Institute Genome Sequencing Center for Infectious Disease"/>
            <person name="Wu L."/>
            <person name="Ma J."/>
        </authorList>
    </citation>
    <scope>NUCLEOTIDE SEQUENCE [LARGE SCALE GENOMIC DNA]</scope>
    <source>
        <strain evidence="1 2">JCM 15933</strain>
    </source>
</reference>
<accession>A0ABN2BK38</accession>
<dbReference type="InterPro" id="IPR036291">
    <property type="entry name" value="NAD(P)-bd_dom_sf"/>
</dbReference>
<dbReference type="Pfam" id="PF02423">
    <property type="entry name" value="OCD_Mu_crystall"/>
    <property type="match status" value="1"/>
</dbReference>